<feature type="coiled-coil region" evidence="1">
    <location>
        <begin position="60"/>
        <end position="87"/>
    </location>
</feature>
<evidence type="ECO:0000313" key="2">
    <source>
        <dbReference type="EMBL" id="PVH92341.1"/>
    </source>
</evidence>
<evidence type="ECO:0000313" key="3">
    <source>
        <dbReference type="Proteomes" id="UP000244855"/>
    </source>
</evidence>
<keyword evidence="3" id="KW-1185">Reference proteome</keyword>
<protein>
    <recommendedName>
        <fullName evidence="4">Fungal N-terminal domain-containing protein</fullName>
    </recommendedName>
</protein>
<name>A0A2V1D2U7_9PLEO</name>
<proteinExistence type="predicted"/>
<dbReference type="AlphaFoldDB" id="A0A2V1D2U7"/>
<evidence type="ECO:0000256" key="1">
    <source>
        <dbReference type="SAM" id="Coils"/>
    </source>
</evidence>
<dbReference type="EMBL" id="KZ805693">
    <property type="protein sequence ID" value="PVH92341.1"/>
    <property type="molecule type" value="Genomic_DNA"/>
</dbReference>
<reference evidence="2 3" key="1">
    <citation type="journal article" date="2018" name="Sci. Rep.">
        <title>Comparative genomics provides insights into the lifestyle and reveals functional heterogeneity of dark septate endophytic fungi.</title>
        <authorList>
            <person name="Knapp D.G."/>
            <person name="Nemeth J.B."/>
            <person name="Barry K."/>
            <person name="Hainaut M."/>
            <person name="Henrissat B."/>
            <person name="Johnson J."/>
            <person name="Kuo A."/>
            <person name="Lim J.H.P."/>
            <person name="Lipzen A."/>
            <person name="Nolan M."/>
            <person name="Ohm R.A."/>
            <person name="Tamas L."/>
            <person name="Grigoriev I.V."/>
            <person name="Spatafora J.W."/>
            <person name="Nagy L.G."/>
            <person name="Kovacs G.M."/>
        </authorList>
    </citation>
    <scope>NUCLEOTIDE SEQUENCE [LARGE SCALE GENOMIC DNA]</scope>
    <source>
        <strain evidence="2 3">DSE2036</strain>
    </source>
</reference>
<organism evidence="2 3">
    <name type="scientific">Periconia macrospinosa</name>
    <dbReference type="NCBI Taxonomy" id="97972"/>
    <lineage>
        <taxon>Eukaryota</taxon>
        <taxon>Fungi</taxon>
        <taxon>Dikarya</taxon>
        <taxon>Ascomycota</taxon>
        <taxon>Pezizomycotina</taxon>
        <taxon>Dothideomycetes</taxon>
        <taxon>Pleosporomycetidae</taxon>
        <taxon>Pleosporales</taxon>
        <taxon>Massarineae</taxon>
        <taxon>Periconiaceae</taxon>
        <taxon>Periconia</taxon>
    </lineage>
</organism>
<sequence>MATGLQIFSLACNIMQTIQSARNTIDLCIKMQEEDSVAPEIQVQSAELAQVTQSLQQSLHEAKQNRLEKYDKRMEKMAAELLNVAAKARKELAKYGKIASGSRKNSVLKTVKYWYRASNIVDMRTVLSAFQRAMEKRVLVKLRYVSKDRLYEHVLT</sequence>
<accession>A0A2V1D2U7</accession>
<dbReference type="Proteomes" id="UP000244855">
    <property type="component" value="Unassembled WGS sequence"/>
</dbReference>
<keyword evidence="1" id="KW-0175">Coiled coil</keyword>
<dbReference type="OrthoDB" id="5086500at2759"/>
<evidence type="ECO:0008006" key="4">
    <source>
        <dbReference type="Google" id="ProtNLM"/>
    </source>
</evidence>
<gene>
    <name evidence="2" type="ORF">DM02DRAFT_282143</name>
</gene>